<accession>A0A0E9PUQ2</accession>
<reference evidence="1" key="1">
    <citation type="submission" date="2014-11" db="EMBL/GenBank/DDBJ databases">
        <authorList>
            <person name="Amaro Gonzalez C."/>
        </authorList>
    </citation>
    <scope>NUCLEOTIDE SEQUENCE</scope>
</reference>
<sequence length="33" mass="3977">MIKVRIQCFWFAVLVLRKCDFCFSLHFPLKISS</sequence>
<proteinExistence type="predicted"/>
<dbReference type="AlphaFoldDB" id="A0A0E9PUQ2"/>
<organism evidence="1">
    <name type="scientific">Anguilla anguilla</name>
    <name type="common">European freshwater eel</name>
    <name type="synonym">Muraena anguilla</name>
    <dbReference type="NCBI Taxonomy" id="7936"/>
    <lineage>
        <taxon>Eukaryota</taxon>
        <taxon>Metazoa</taxon>
        <taxon>Chordata</taxon>
        <taxon>Craniata</taxon>
        <taxon>Vertebrata</taxon>
        <taxon>Euteleostomi</taxon>
        <taxon>Actinopterygii</taxon>
        <taxon>Neopterygii</taxon>
        <taxon>Teleostei</taxon>
        <taxon>Anguilliformes</taxon>
        <taxon>Anguillidae</taxon>
        <taxon>Anguilla</taxon>
    </lineage>
</organism>
<evidence type="ECO:0000313" key="1">
    <source>
        <dbReference type="EMBL" id="JAH07603.1"/>
    </source>
</evidence>
<protein>
    <submittedName>
        <fullName evidence="1">Uncharacterized protein</fullName>
    </submittedName>
</protein>
<reference evidence="1" key="2">
    <citation type="journal article" date="2015" name="Fish Shellfish Immunol.">
        <title>Early steps in the European eel (Anguilla anguilla)-Vibrio vulnificus interaction in the gills: Role of the RtxA13 toxin.</title>
        <authorList>
            <person name="Callol A."/>
            <person name="Pajuelo D."/>
            <person name="Ebbesson L."/>
            <person name="Teles M."/>
            <person name="MacKenzie S."/>
            <person name="Amaro C."/>
        </authorList>
    </citation>
    <scope>NUCLEOTIDE SEQUENCE</scope>
</reference>
<name>A0A0E9PUQ2_ANGAN</name>
<dbReference type="EMBL" id="GBXM01100974">
    <property type="protein sequence ID" value="JAH07603.1"/>
    <property type="molecule type" value="Transcribed_RNA"/>
</dbReference>